<evidence type="ECO:0000256" key="1">
    <source>
        <dbReference type="SAM" id="MobiDB-lite"/>
    </source>
</evidence>
<protein>
    <submittedName>
        <fullName evidence="2">Uncharacterized protein</fullName>
    </submittedName>
</protein>
<sequence>MDYFHDLFLYLSFWKFASFVKFQIDHVWDKKKLAKEINESSPKETKMSNGKRMYVGEGTSPSKHKDIKIKRKIFMYHSYLQCLDVVPYFP</sequence>
<reference evidence="2" key="2">
    <citation type="submission" date="2007-03" db="EMBL/GenBank/DDBJ databases">
        <authorList>
            <consortium name="The International Medicago Genome Annotation Group"/>
        </authorList>
    </citation>
    <scope>NUCLEOTIDE SEQUENCE</scope>
</reference>
<proteinExistence type="predicted"/>
<gene>
    <name evidence="2" type="ORF">MtrDRAFT_AC157373g18v2</name>
</gene>
<evidence type="ECO:0000313" key="2">
    <source>
        <dbReference type="EMBL" id="ABN08423.1"/>
    </source>
</evidence>
<reference evidence="2" key="1">
    <citation type="submission" date="2005-03" db="EMBL/GenBank/DDBJ databases">
        <authorList>
            <person name="Town C.D."/>
        </authorList>
    </citation>
    <scope>NUCLEOTIDE SEQUENCE</scope>
</reference>
<dbReference type="AlphaFoldDB" id="A2Q473"/>
<accession>A2Q473</accession>
<name>A2Q473_MEDTR</name>
<dbReference type="EMBL" id="AC157373">
    <property type="protein sequence ID" value="ABN08423.1"/>
    <property type="molecule type" value="Genomic_DNA"/>
</dbReference>
<organism evidence="2">
    <name type="scientific">Medicago truncatula</name>
    <name type="common">Barrel medic</name>
    <name type="synonym">Medicago tribuloides</name>
    <dbReference type="NCBI Taxonomy" id="3880"/>
    <lineage>
        <taxon>Eukaryota</taxon>
        <taxon>Viridiplantae</taxon>
        <taxon>Streptophyta</taxon>
        <taxon>Embryophyta</taxon>
        <taxon>Tracheophyta</taxon>
        <taxon>Spermatophyta</taxon>
        <taxon>Magnoliopsida</taxon>
        <taxon>eudicotyledons</taxon>
        <taxon>Gunneridae</taxon>
        <taxon>Pentapetalae</taxon>
        <taxon>rosids</taxon>
        <taxon>fabids</taxon>
        <taxon>Fabales</taxon>
        <taxon>Fabaceae</taxon>
        <taxon>Papilionoideae</taxon>
        <taxon>50 kb inversion clade</taxon>
        <taxon>NPAAA clade</taxon>
        <taxon>Hologalegina</taxon>
        <taxon>IRL clade</taxon>
        <taxon>Trifolieae</taxon>
        <taxon>Medicago</taxon>
    </lineage>
</organism>
<feature type="region of interest" description="Disordered" evidence="1">
    <location>
        <begin position="38"/>
        <end position="63"/>
    </location>
</feature>